<evidence type="ECO:0008006" key="3">
    <source>
        <dbReference type="Google" id="ProtNLM"/>
    </source>
</evidence>
<protein>
    <recommendedName>
        <fullName evidence="3">SET domain-containing protein</fullName>
    </recommendedName>
</protein>
<dbReference type="InterPro" id="IPR046341">
    <property type="entry name" value="SET_dom_sf"/>
</dbReference>
<evidence type="ECO:0000313" key="2">
    <source>
        <dbReference type="Proteomes" id="UP000018958"/>
    </source>
</evidence>
<comment type="caution">
    <text evidence="1">The sequence shown here is derived from an EMBL/GenBank/DDBJ whole genome shotgun (WGS) entry which is preliminary data.</text>
</comment>
<gene>
    <name evidence="1" type="ORF">F441_03303</name>
</gene>
<name>W2XMF4_PHYNI</name>
<dbReference type="AlphaFoldDB" id="W2XMF4"/>
<reference evidence="1 2" key="1">
    <citation type="submission" date="2013-11" db="EMBL/GenBank/DDBJ databases">
        <title>The Genome Sequence of Phytophthora parasitica CJ01A1.</title>
        <authorList>
            <consortium name="The Broad Institute Genomics Platform"/>
            <person name="Russ C."/>
            <person name="Tyler B."/>
            <person name="Panabieres F."/>
            <person name="Shan W."/>
            <person name="Tripathy S."/>
            <person name="Grunwald N."/>
            <person name="Machado M."/>
            <person name="Johnson C.S."/>
            <person name="Walker B."/>
            <person name="Young S.K."/>
            <person name="Zeng Q."/>
            <person name="Gargeya S."/>
            <person name="Fitzgerald M."/>
            <person name="Haas B."/>
            <person name="Abouelleil A."/>
            <person name="Allen A.W."/>
            <person name="Alvarado L."/>
            <person name="Arachchi H.M."/>
            <person name="Berlin A.M."/>
            <person name="Chapman S.B."/>
            <person name="Gainer-Dewar J."/>
            <person name="Goldberg J."/>
            <person name="Griggs A."/>
            <person name="Gujja S."/>
            <person name="Hansen M."/>
            <person name="Howarth C."/>
            <person name="Imamovic A."/>
            <person name="Ireland A."/>
            <person name="Larimer J."/>
            <person name="McCowan C."/>
            <person name="Murphy C."/>
            <person name="Pearson M."/>
            <person name="Poon T.W."/>
            <person name="Priest M."/>
            <person name="Roberts A."/>
            <person name="Saif S."/>
            <person name="Shea T."/>
            <person name="Sisk P."/>
            <person name="Sykes S."/>
            <person name="Wortman J."/>
            <person name="Nusbaum C."/>
            <person name="Birren B."/>
        </authorList>
    </citation>
    <scope>NUCLEOTIDE SEQUENCE [LARGE SCALE GENOMIC DNA]</scope>
    <source>
        <strain evidence="1 2">CJ01A1</strain>
    </source>
</reference>
<dbReference type="EMBL" id="ANIX01000742">
    <property type="protein sequence ID" value="ETP23593.1"/>
    <property type="molecule type" value="Genomic_DNA"/>
</dbReference>
<dbReference type="Gene3D" id="2.170.270.10">
    <property type="entry name" value="SET domain"/>
    <property type="match status" value="1"/>
</dbReference>
<dbReference type="Proteomes" id="UP000018958">
    <property type="component" value="Unassembled WGS sequence"/>
</dbReference>
<dbReference type="SUPFAM" id="SSF82199">
    <property type="entry name" value="SET domain"/>
    <property type="match status" value="1"/>
</dbReference>
<proteinExistence type="predicted"/>
<evidence type="ECO:0000313" key="1">
    <source>
        <dbReference type="EMBL" id="ETP23593.1"/>
    </source>
</evidence>
<accession>W2XMF4</accession>
<organism evidence="1 2">
    <name type="scientific">Phytophthora nicotianae CJ01A1</name>
    <dbReference type="NCBI Taxonomy" id="1317063"/>
    <lineage>
        <taxon>Eukaryota</taxon>
        <taxon>Sar</taxon>
        <taxon>Stramenopiles</taxon>
        <taxon>Oomycota</taxon>
        <taxon>Peronosporomycetes</taxon>
        <taxon>Peronosporales</taxon>
        <taxon>Peronosporaceae</taxon>
        <taxon>Phytophthora</taxon>
    </lineage>
</organism>
<dbReference type="OrthoDB" id="167120at2759"/>
<sequence>MLLSCLARGVRRDQVPPRCTIIPCAPAVSIVKQTRKECTGVRAFLQTKNVGNSVSTLLDIERNQKPIAQQSHYHRAPLIEVDADADSVYGNASSPVMYREFSIPGAGYGVFAAEDLEPGDIVTWYSGDLMNSEPSDKIYVTAISGGFINGLRKPVKGEGLASFVNRETRDMSMQREKL</sequence>